<dbReference type="Proteomes" id="UP000016936">
    <property type="component" value="Unassembled WGS sequence"/>
</dbReference>
<evidence type="ECO:0000313" key="2">
    <source>
        <dbReference type="EMBL" id="EMD89550.1"/>
    </source>
</evidence>
<reference evidence="3" key="2">
    <citation type="journal article" date="2013" name="PLoS Genet.">
        <title>Comparative genome structure, secondary metabolite, and effector coding capacity across Cochliobolus pathogens.</title>
        <authorList>
            <person name="Condon B.J."/>
            <person name="Leng Y."/>
            <person name="Wu D."/>
            <person name="Bushley K.E."/>
            <person name="Ohm R.A."/>
            <person name="Otillar R."/>
            <person name="Martin J."/>
            <person name="Schackwitz W."/>
            <person name="Grimwood J."/>
            <person name="MohdZainudin N."/>
            <person name="Xue C."/>
            <person name="Wang R."/>
            <person name="Manning V.A."/>
            <person name="Dhillon B."/>
            <person name="Tu Z.J."/>
            <person name="Steffenson B.J."/>
            <person name="Salamov A."/>
            <person name="Sun H."/>
            <person name="Lowry S."/>
            <person name="LaButti K."/>
            <person name="Han J."/>
            <person name="Copeland A."/>
            <person name="Lindquist E."/>
            <person name="Barry K."/>
            <person name="Schmutz J."/>
            <person name="Baker S.E."/>
            <person name="Ciuffetti L.M."/>
            <person name="Grigoriev I.V."/>
            <person name="Zhong S."/>
            <person name="Turgeon B.G."/>
        </authorList>
    </citation>
    <scope>NUCLEOTIDE SEQUENCE [LARGE SCALE GENOMIC DNA]</scope>
    <source>
        <strain evidence="3">C5 / ATCC 48332 / race O</strain>
    </source>
</reference>
<gene>
    <name evidence="2" type="ORF">COCHEDRAFT_1177197</name>
</gene>
<name>M2SW21_COCH5</name>
<proteinExistence type="predicted"/>
<evidence type="ECO:0000256" key="1">
    <source>
        <dbReference type="SAM" id="MobiDB-lite"/>
    </source>
</evidence>
<feature type="region of interest" description="Disordered" evidence="1">
    <location>
        <begin position="209"/>
        <end position="267"/>
    </location>
</feature>
<dbReference type="OMA" id="WHRKEAP"/>
<dbReference type="AlphaFoldDB" id="M2SW21"/>
<protein>
    <submittedName>
        <fullName evidence="2">Uncharacterized protein</fullName>
    </submittedName>
</protein>
<sequence length="473" mass="52386">MVLHNLLSKEGVSALAYTADDASAPWLCLLRIVKSHNDTQLGLYLEYPLPRPGIDDKQRIFLRYEGDNIVPGTISLTKLDISLPATLLTELGRNGSHQTRTLSLTLKQPCSVWHRKEAPNVCPDFPKLLKLARAREVRIVFDTNWLGTNYSKFHRISNGSKEFARVPILPNFTNVYRQVEWSILSLLQGVSTEADTPNDDASAGEHIAQDVITQDPPPYQQESGSGKRSRDNGLSPAPDTPATKRSRHPPDSPLLDSSTPTSNVSSTSTVPVNLFQEAVASEVKKALPGLLADFFGGMRTGHSLSPRSSPTPPYTRIPNAPTRYDQTTNCRLTPISEMKRVMTSTLAQTFAQDIDRAFEHASEHASELYNSASIEIEEIVANARSDLAMISEDQKFGFNEYCCQQVDEFEQRVAEGKEEAEAEILNAFLTASENLDTAKQATRADYRQSALEYGRRAKSLPPLEKDQNGIANL</sequence>
<dbReference type="EMBL" id="KB445578">
    <property type="protein sequence ID" value="EMD89550.1"/>
    <property type="molecule type" value="Genomic_DNA"/>
</dbReference>
<reference evidence="2 3" key="1">
    <citation type="journal article" date="2012" name="PLoS Pathog.">
        <title>Diverse lifestyles and strategies of plant pathogenesis encoded in the genomes of eighteen Dothideomycetes fungi.</title>
        <authorList>
            <person name="Ohm R.A."/>
            <person name="Feau N."/>
            <person name="Henrissat B."/>
            <person name="Schoch C.L."/>
            <person name="Horwitz B.A."/>
            <person name="Barry K.W."/>
            <person name="Condon B.J."/>
            <person name="Copeland A.C."/>
            <person name="Dhillon B."/>
            <person name="Glaser F."/>
            <person name="Hesse C.N."/>
            <person name="Kosti I."/>
            <person name="LaButti K."/>
            <person name="Lindquist E.A."/>
            <person name="Lucas S."/>
            <person name="Salamov A.A."/>
            <person name="Bradshaw R.E."/>
            <person name="Ciuffetti L."/>
            <person name="Hamelin R.C."/>
            <person name="Kema G.H.J."/>
            <person name="Lawrence C."/>
            <person name="Scott J.A."/>
            <person name="Spatafora J.W."/>
            <person name="Turgeon B.G."/>
            <person name="de Wit P.J.G.M."/>
            <person name="Zhong S."/>
            <person name="Goodwin S.B."/>
            <person name="Grigoriev I.V."/>
        </authorList>
    </citation>
    <scope>NUCLEOTIDE SEQUENCE [LARGE SCALE GENOMIC DNA]</scope>
    <source>
        <strain evidence="3">C5 / ATCC 48332 / race O</strain>
    </source>
</reference>
<dbReference type="OrthoDB" id="3687805at2759"/>
<organism evidence="2 3">
    <name type="scientific">Cochliobolus heterostrophus (strain C5 / ATCC 48332 / race O)</name>
    <name type="common">Southern corn leaf blight fungus</name>
    <name type="synonym">Bipolaris maydis</name>
    <dbReference type="NCBI Taxonomy" id="701091"/>
    <lineage>
        <taxon>Eukaryota</taxon>
        <taxon>Fungi</taxon>
        <taxon>Dikarya</taxon>
        <taxon>Ascomycota</taxon>
        <taxon>Pezizomycotina</taxon>
        <taxon>Dothideomycetes</taxon>
        <taxon>Pleosporomycetidae</taxon>
        <taxon>Pleosporales</taxon>
        <taxon>Pleosporineae</taxon>
        <taxon>Pleosporaceae</taxon>
        <taxon>Bipolaris</taxon>
    </lineage>
</organism>
<feature type="compositionally biased region" description="Low complexity" evidence="1">
    <location>
        <begin position="253"/>
        <end position="267"/>
    </location>
</feature>
<feature type="region of interest" description="Disordered" evidence="1">
    <location>
        <begin position="302"/>
        <end position="326"/>
    </location>
</feature>
<evidence type="ECO:0000313" key="3">
    <source>
        <dbReference type="Proteomes" id="UP000016936"/>
    </source>
</evidence>
<accession>M2SW21</accession>
<dbReference type="HOGENOM" id="CLU_046000_0_0_1"/>
<keyword evidence="3" id="KW-1185">Reference proteome</keyword>